<dbReference type="RefSeq" id="WP_000992383.1">
    <property type="nucleotide sequence ID" value="NZ_CAKJVO010000022.1"/>
</dbReference>
<dbReference type="Proteomes" id="UP000186535">
    <property type="component" value="Unassembled WGS sequence"/>
</dbReference>
<reference evidence="1 2" key="1">
    <citation type="submission" date="2016-11" db="EMBL/GenBank/DDBJ databases">
        <title>Identification of Bacillus cereus isolated from egg-white.</title>
        <authorList>
            <person name="Soni A."/>
            <person name="Oey I."/>
            <person name="Silcock P."/>
            <person name="Bremer P."/>
        </authorList>
    </citation>
    <scope>NUCLEOTIDE SEQUENCE [LARGE SCALE GENOMIC DNA]</scope>
    <source>
        <strain evidence="1 2">NZAS03</strain>
    </source>
</reference>
<comment type="caution">
    <text evidence="1">The sequence shown here is derived from an EMBL/GenBank/DDBJ whole genome shotgun (WGS) entry which is preliminary data.</text>
</comment>
<evidence type="ECO:0000313" key="1">
    <source>
        <dbReference type="EMBL" id="OKA32538.1"/>
    </source>
</evidence>
<name>A0A151UWQ3_BACCE</name>
<proteinExistence type="predicted"/>
<accession>A0A151UWQ3</accession>
<organism evidence="1 2">
    <name type="scientific">Bacillus cereus</name>
    <dbReference type="NCBI Taxonomy" id="1396"/>
    <lineage>
        <taxon>Bacteria</taxon>
        <taxon>Bacillati</taxon>
        <taxon>Bacillota</taxon>
        <taxon>Bacilli</taxon>
        <taxon>Bacillales</taxon>
        <taxon>Bacillaceae</taxon>
        <taxon>Bacillus</taxon>
        <taxon>Bacillus cereus group</taxon>
    </lineage>
</organism>
<sequence>MNALEGIFKIVGDDVEVEGISSGYRVYTQKKITAQVLEELIDSGFHVWKDLLHKNVYTVSKVVK</sequence>
<evidence type="ECO:0000313" key="2">
    <source>
        <dbReference type="Proteomes" id="UP000186535"/>
    </source>
</evidence>
<dbReference type="PATRIC" id="fig|1396.435.peg.5232"/>
<gene>
    <name evidence="1" type="ORF">BJR07_27765</name>
</gene>
<dbReference type="AlphaFoldDB" id="A0A151UWQ3"/>
<dbReference type="EMBL" id="MPON01000020">
    <property type="protein sequence ID" value="OKA32538.1"/>
    <property type="molecule type" value="Genomic_DNA"/>
</dbReference>
<protein>
    <submittedName>
        <fullName evidence="1">Uncharacterized protein</fullName>
    </submittedName>
</protein>